<dbReference type="AlphaFoldDB" id="E8TNW9"/>
<gene>
    <name evidence="10" type="ordered locus">Mesci_6426</name>
</gene>
<dbReference type="Pfam" id="PF03895">
    <property type="entry name" value="YadA_anchor"/>
    <property type="match status" value="1"/>
</dbReference>
<dbReference type="eggNOG" id="COG5295">
    <property type="taxonomic scope" value="Bacteria"/>
</dbReference>
<dbReference type="GO" id="GO:0009279">
    <property type="term" value="C:cell outer membrane"/>
    <property type="evidence" value="ECO:0007669"/>
    <property type="project" value="UniProtKB-SubCell"/>
</dbReference>
<evidence type="ECO:0000313" key="11">
    <source>
        <dbReference type="Proteomes" id="UP000007471"/>
    </source>
</evidence>
<dbReference type="InterPro" id="IPR005594">
    <property type="entry name" value="YadA_C"/>
</dbReference>
<dbReference type="EMBL" id="CP002448">
    <property type="protein sequence ID" value="ADV15398.1"/>
    <property type="molecule type" value="Genomic_DNA"/>
</dbReference>
<accession>E8TNW9</accession>
<evidence type="ECO:0000313" key="10">
    <source>
        <dbReference type="EMBL" id="ADV15398.1"/>
    </source>
</evidence>
<keyword evidence="5" id="KW-0732">Signal</keyword>
<dbReference type="Proteomes" id="UP000007471">
    <property type="component" value="Plasmid pMESCI01"/>
</dbReference>
<dbReference type="Gene3D" id="1.20.5.170">
    <property type="match status" value="1"/>
</dbReference>
<protein>
    <submittedName>
        <fullName evidence="10">YadA domain-containing protein</fullName>
    </submittedName>
</protein>
<keyword evidence="7" id="KW-0998">Cell outer membrane</keyword>
<dbReference type="PATRIC" id="fig|765698.3.peg.364"/>
<evidence type="ECO:0000256" key="4">
    <source>
        <dbReference type="ARBA" id="ARBA00022692"/>
    </source>
</evidence>
<evidence type="ECO:0000259" key="9">
    <source>
        <dbReference type="Pfam" id="PF03895"/>
    </source>
</evidence>
<feature type="compositionally biased region" description="Basic and acidic residues" evidence="8">
    <location>
        <begin position="18"/>
        <end position="36"/>
    </location>
</feature>
<keyword evidence="10" id="KW-0614">Plasmid</keyword>
<keyword evidence="4" id="KW-0812">Transmembrane</keyword>
<dbReference type="GO" id="GO:0009986">
    <property type="term" value="C:cell surface"/>
    <property type="evidence" value="ECO:0007669"/>
    <property type="project" value="UniProtKB-SubCell"/>
</dbReference>
<dbReference type="KEGG" id="mci:Mesci_6426"/>
<organism evidence="10 11">
    <name type="scientific">Mesorhizobium ciceri biovar biserrulae (strain HAMBI 2942 / LMG 23838 / WSM1271)</name>
    <dbReference type="NCBI Taxonomy" id="765698"/>
    <lineage>
        <taxon>Bacteria</taxon>
        <taxon>Pseudomonadati</taxon>
        <taxon>Pseudomonadota</taxon>
        <taxon>Alphaproteobacteria</taxon>
        <taxon>Hyphomicrobiales</taxon>
        <taxon>Phyllobacteriaceae</taxon>
        <taxon>Mesorhizobium</taxon>
    </lineage>
</organism>
<dbReference type="HOGENOM" id="CLU_608069_0_0_5"/>
<keyword evidence="3" id="KW-1134">Transmembrane beta strand</keyword>
<dbReference type="InterPro" id="IPR011049">
    <property type="entry name" value="Serralysin-like_metalloprot_C"/>
</dbReference>
<feature type="domain" description="Trimeric autotransporter adhesin YadA-like C-terminal membrane anchor" evidence="9">
    <location>
        <begin position="391"/>
        <end position="448"/>
    </location>
</feature>
<keyword evidence="6" id="KW-0472">Membrane</keyword>
<reference evidence="11" key="1">
    <citation type="submission" date="2011-01" db="EMBL/GenBank/DDBJ databases">
        <title>Complete sequence of plasmid of Mesorhizobium ciceri bv. biserrulae WSM1271.</title>
        <authorList>
            <person name="Lucas S."/>
            <person name="Copeland A."/>
            <person name="Lapidus A."/>
            <person name="Cheng J.-F."/>
            <person name="Goodwin L."/>
            <person name="Pitluck S."/>
            <person name="Teshima H."/>
            <person name="Detter J.C."/>
            <person name="Han C."/>
            <person name="Tapia R."/>
            <person name="Land M."/>
            <person name="Hauser L."/>
            <person name="Kyrpides N."/>
            <person name="Ivanova N."/>
            <person name="Nandasena K."/>
            <person name="Reeve W.G."/>
            <person name="Howieson J.G."/>
            <person name="O'Hara G."/>
            <person name="Tiwari R.P."/>
            <person name="Woyke T."/>
        </authorList>
    </citation>
    <scope>NUCLEOTIDE SEQUENCE [LARGE SCALE GENOMIC DNA]</scope>
    <source>
        <strain evidence="11">HAMBI 2942 / LMG 23838 / WSM1271</strain>
        <plasmid evidence="11">Plasmid pMESCI01</plasmid>
    </source>
</reference>
<evidence type="ECO:0000256" key="1">
    <source>
        <dbReference type="ARBA" id="ARBA00004241"/>
    </source>
</evidence>
<dbReference type="OrthoDB" id="8072944at2"/>
<evidence type="ECO:0000256" key="8">
    <source>
        <dbReference type="SAM" id="MobiDB-lite"/>
    </source>
</evidence>
<dbReference type="Gene3D" id="1.20.5.340">
    <property type="match status" value="1"/>
</dbReference>
<evidence type="ECO:0000256" key="2">
    <source>
        <dbReference type="ARBA" id="ARBA00004442"/>
    </source>
</evidence>
<evidence type="ECO:0000256" key="5">
    <source>
        <dbReference type="ARBA" id="ARBA00022729"/>
    </source>
</evidence>
<comment type="subcellular location">
    <subcellularLocation>
        <location evidence="2">Cell outer membrane</location>
    </subcellularLocation>
    <subcellularLocation>
        <location evidence="1">Cell surface</location>
    </subcellularLocation>
</comment>
<geneLocation type="plasmid" evidence="10 11">
    <name>pMESCI01</name>
</geneLocation>
<sequence length="450" mass="45076">MIKQAGAPRQLETAAPSDGRRFRLASRDAKATEQDSSRGGPVLVTALAGAMVLAISVFPGHALAGECAGGHDTGHSNSLACGNDTSIPIGQAQTSAAFATAVGPHAYVGELEGSAVGYNAEAGAQGTALGAYSKAGLDIGFLSSGGTAIGMGAEAGVAADGQNEATALGHNSTANALNATALGAGATANFLASTAIGQGASTTRDNQVAIGTGGNTYTLAGVNSQASKDAQGATTYLMTTDGDGNLAASTFDVATLEGLPAQVAQNSTDITNLSTTVNSHTTQITANTAELVDHETRITNNTTQIAANTTELADHETRITSNTNTLTTHTTQIADLDTRVTTNATNIAALDGRVGALESGFQDIGKQISANRTEARGGTALALATAGLRYDDRPEKLSIAGGFGHFKGQSGLALGLGYNTSEDFRLNAAVSATTSRGDVGVSVGASWTLN</sequence>
<evidence type="ECO:0000256" key="3">
    <source>
        <dbReference type="ARBA" id="ARBA00022452"/>
    </source>
</evidence>
<evidence type="ECO:0000256" key="7">
    <source>
        <dbReference type="ARBA" id="ARBA00023237"/>
    </source>
</evidence>
<name>E8TNW9_MESCW</name>
<feature type="region of interest" description="Disordered" evidence="8">
    <location>
        <begin position="1"/>
        <end position="38"/>
    </location>
</feature>
<evidence type="ECO:0000256" key="6">
    <source>
        <dbReference type="ARBA" id="ARBA00023136"/>
    </source>
</evidence>
<dbReference type="SUPFAM" id="SSF54523">
    <property type="entry name" value="Pili subunits"/>
    <property type="match status" value="1"/>
</dbReference>
<dbReference type="InterPro" id="IPR045584">
    <property type="entry name" value="Pilin-like"/>
</dbReference>
<dbReference type="Gene3D" id="3.30.1300.30">
    <property type="entry name" value="GSPII I/J protein-like"/>
    <property type="match status" value="1"/>
</dbReference>
<proteinExistence type="predicted"/>
<dbReference type="Gene3D" id="2.150.10.10">
    <property type="entry name" value="Serralysin-like metalloprotease, C-terminal"/>
    <property type="match status" value="1"/>
</dbReference>